<organism evidence="1 2">
    <name type="scientific">Actinokineospora soli</name>
    <dbReference type="NCBI Taxonomy" id="1048753"/>
    <lineage>
        <taxon>Bacteria</taxon>
        <taxon>Bacillati</taxon>
        <taxon>Actinomycetota</taxon>
        <taxon>Actinomycetes</taxon>
        <taxon>Pseudonocardiales</taxon>
        <taxon>Pseudonocardiaceae</taxon>
        <taxon>Actinokineospora</taxon>
    </lineage>
</organism>
<proteinExistence type="predicted"/>
<gene>
    <name evidence="1" type="ORF">ACFQV2_26175</name>
</gene>
<dbReference type="Proteomes" id="UP001596512">
    <property type="component" value="Unassembled WGS sequence"/>
</dbReference>
<sequence>MTTSAVRAGDLRDLLDSDLPDPRLVLHEGRVEVVAGDDRRGLDVVSRDEFTRDQAEFTDQDLEQRAAALSAVVANLGA</sequence>
<keyword evidence="2" id="KW-1185">Reference proteome</keyword>
<evidence type="ECO:0000313" key="1">
    <source>
        <dbReference type="EMBL" id="MFC7616436.1"/>
    </source>
</evidence>
<dbReference type="EMBL" id="JBHTEY010000004">
    <property type="protein sequence ID" value="MFC7616436.1"/>
    <property type="molecule type" value="Genomic_DNA"/>
</dbReference>
<name>A0ABW2TSY1_9PSEU</name>
<reference evidence="2" key="1">
    <citation type="journal article" date="2019" name="Int. J. Syst. Evol. Microbiol.">
        <title>The Global Catalogue of Microorganisms (GCM) 10K type strain sequencing project: providing services to taxonomists for standard genome sequencing and annotation.</title>
        <authorList>
            <consortium name="The Broad Institute Genomics Platform"/>
            <consortium name="The Broad Institute Genome Sequencing Center for Infectious Disease"/>
            <person name="Wu L."/>
            <person name="Ma J."/>
        </authorList>
    </citation>
    <scope>NUCLEOTIDE SEQUENCE [LARGE SCALE GENOMIC DNA]</scope>
    <source>
        <strain evidence="2">JCM 17695</strain>
    </source>
</reference>
<protein>
    <submittedName>
        <fullName evidence="1">Uncharacterized protein</fullName>
    </submittedName>
</protein>
<comment type="caution">
    <text evidence="1">The sequence shown here is derived from an EMBL/GenBank/DDBJ whole genome shotgun (WGS) entry which is preliminary data.</text>
</comment>
<accession>A0ABW2TSY1</accession>
<evidence type="ECO:0000313" key="2">
    <source>
        <dbReference type="Proteomes" id="UP001596512"/>
    </source>
</evidence>